<organism evidence="9 10">
    <name type="scientific">Gigaspora rosea</name>
    <dbReference type="NCBI Taxonomy" id="44941"/>
    <lineage>
        <taxon>Eukaryota</taxon>
        <taxon>Fungi</taxon>
        <taxon>Fungi incertae sedis</taxon>
        <taxon>Mucoromycota</taxon>
        <taxon>Glomeromycotina</taxon>
        <taxon>Glomeromycetes</taxon>
        <taxon>Diversisporales</taxon>
        <taxon>Gigasporaceae</taxon>
        <taxon>Gigaspora</taxon>
    </lineage>
</organism>
<dbReference type="Proteomes" id="UP000266673">
    <property type="component" value="Unassembled WGS sequence"/>
</dbReference>
<feature type="compositionally biased region" description="Low complexity" evidence="7">
    <location>
        <begin position="154"/>
        <end position="166"/>
    </location>
</feature>
<dbReference type="SMART" id="SM00443">
    <property type="entry name" value="G_patch"/>
    <property type="match status" value="1"/>
</dbReference>
<feature type="region of interest" description="Disordered" evidence="7">
    <location>
        <begin position="274"/>
        <end position="311"/>
    </location>
</feature>
<comment type="subcellular location">
    <subcellularLocation>
        <location evidence="1">Nucleus</location>
        <location evidence="1">Nucleolus</location>
    </subcellularLocation>
</comment>
<dbReference type="GO" id="GO:0003676">
    <property type="term" value="F:nucleic acid binding"/>
    <property type="evidence" value="ECO:0007669"/>
    <property type="project" value="InterPro"/>
</dbReference>
<dbReference type="OrthoDB" id="29523at2759"/>
<keyword evidence="2" id="KW-0690">Ribosome biogenesis</keyword>
<comment type="similarity">
    <text evidence="5">Belongs to the PINX1 family.</text>
</comment>
<protein>
    <recommendedName>
        <fullName evidence="6">PinX1-related protein 1</fullName>
    </recommendedName>
</protein>
<dbReference type="PANTHER" id="PTHR23149:SF31">
    <property type="entry name" value="PROTEIN PXR1"/>
    <property type="match status" value="1"/>
</dbReference>
<dbReference type="PANTHER" id="PTHR23149">
    <property type="entry name" value="G PATCH DOMAIN CONTAINING PROTEIN"/>
    <property type="match status" value="1"/>
</dbReference>
<evidence type="ECO:0000256" key="1">
    <source>
        <dbReference type="ARBA" id="ARBA00004604"/>
    </source>
</evidence>
<dbReference type="GO" id="GO:0005730">
    <property type="term" value="C:nucleolus"/>
    <property type="evidence" value="ECO:0007669"/>
    <property type="project" value="UniProtKB-SubCell"/>
</dbReference>
<evidence type="ECO:0000256" key="5">
    <source>
        <dbReference type="ARBA" id="ARBA00038007"/>
    </source>
</evidence>
<feature type="region of interest" description="Disordered" evidence="7">
    <location>
        <begin position="1"/>
        <end position="25"/>
    </location>
</feature>
<evidence type="ECO:0000259" key="8">
    <source>
        <dbReference type="PROSITE" id="PS50174"/>
    </source>
</evidence>
<feature type="compositionally biased region" description="Polar residues" evidence="7">
    <location>
        <begin position="282"/>
        <end position="291"/>
    </location>
</feature>
<evidence type="ECO:0000313" key="9">
    <source>
        <dbReference type="EMBL" id="RIB19842.1"/>
    </source>
</evidence>
<keyword evidence="3" id="KW-0698">rRNA processing</keyword>
<dbReference type="STRING" id="44941.A0A397VCW4"/>
<accession>A0A397VCW4</accession>
<keyword evidence="4" id="KW-0539">Nucleus</keyword>
<feature type="compositionally biased region" description="Basic and acidic residues" evidence="7">
    <location>
        <begin position="12"/>
        <end position="25"/>
    </location>
</feature>
<evidence type="ECO:0000256" key="2">
    <source>
        <dbReference type="ARBA" id="ARBA00022517"/>
    </source>
</evidence>
<evidence type="ECO:0000256" key="7">
    <source>
        <dbReference type="SAM" id="MobiDB-lite"/>
    </source>
</evidence>
<evidence type="ECO:0000256" key="3">
    <source>
        <dbReference type="ARBA" id="ARBA00022552"/>
    </source>
</evidence>
<keyword evidence="10" id="KW-1185">Reference proteome</keyword>
<proteinExistence type="inferred from homology"/>
<evidence type="ECO:0000256" key="6">
    <source>
        <dbReference type="ARBA" id="ARBA00041961"/>
    </source>
</evidence>
<dbReference type="PROSITE" id="PS50174">
    <property type="entry name" value="G_PATCH"/>
    <property type="match status" value="1"/>
</dbReference>
<evidence type="ECO:0000313" key="10">
    <source>
        <dbReference type="Proteomes" id="UP000266673"/>
    </source>
</evidence>
<feature type="domain" description="G-patch" evidence="8">
    <location>
        <begin position="25"/>
        <end position="71"/>
    </location>
</feature>
<gene>
    <name evidence="9" type="ORF">C2G38_1999951</name>
</gene>
<feature type="region of interest" description="Disordered" evidence="7">
    <location>
        <begin position="124"/>
        <end position="171"/>
    </location>
</feature>
<feature type="compositionally biased region" description="Basic and acidic residues" evidence="7">
    <location>
        <begin position="301"/>
        <end position="310"/>
    </location>
</feature>
<dbReference type="Pfam" id="PF01585">
    <property type="entry name" value="G-patch"/>
    <property type="match status" value="1"/>
</dbReference>
<dbReference type="EMBL" id="QKWP01000450">
    <property type="protein sequence ID" value="RIB19842.1"/>
    <property type="molecule type" value="Genomic_DNA"/>
</dbReference>
<dbReference type="GO" id="GO:0006364">
    <property type="term" value="P:rRNA processing"/>
    <property type="evidence" value="ECO:0007669"/>
    <property type="project" value="UniProtKB-KW"/>
</dbReference>
<name>A0A397VCW4_9GLOM</name>
<sequence>MGLAGPKVKQRIPVDPRNQKWSNDKTKYGYKMLSKLGWSPGKGLGLNENGSPDYVKLSHKLDNLGVGASKKTIDNWLDNSNAFDDLLKGLNQQTQGNVDVAEEVIQNNNNDSELNLDSNVKITHKKQKKKEKHEKNKKQVVKNKKKIKLDISKSKTSNESNSNINNPDSTSIRLAHRAKYLKSKKAAVQDSERLKEILGIKTKPNVAKIESISDVENSFKINQDSFENIVNDQQNSFNKNENDYYSGTSGFQTVVNKLSTQDYFSLKAKQMSLTESDKSDEQPCSNMNDLNITKEGSVATERNEERKTDDNLNDINCDLAHNNYKSLEGRRKRKGKECTVSRKSKKKKS</sequence>
<evidence type="ECO:0000256" key="4">
    <source>
        <dbReference type="ARBA" id="ARBA00023242"/>
    </source>
</evidence>
<dbReference type="InterPro" id="IPR000467">
    <property type="entry name" value="G_patch_dom"/>
</dbReference>
<dbReference type="InterPro" id="IPR050656">
    <property type="entry name" value="PINX1"/>
</dbReference>
<reference evidence="9 10" key="1">
    <citation type="submission" date="2018-06" db="EMBL/GenBank/DDBJ databases">
        <title>Comparative genomics reveals the genomic features of Rhizophagus irregularis, R. cerebriforme, R. diaphanum and Gigaspora rosea, and their symbiotic lifestyle signature.</title>
        <authorList>
            <person name="Morin E."/>
            <person name="San Clemente H."/>
            <person name="Chen E.C.H."/>
            <person name="De La Providencia I."/>
            <person name="Hainaut M."/>
            <person name="Kuo A."/>
            <person name="Kohler A."/>
            <person name="Murat C."/>
            <person name="Tang N."/>
            <person name="Roy S."/>
            <person name="Loubradou J."/>
            <person name="Henrissat B."/>
            <person name="Grigoriev I.V."/>
            <person name="Corradi N."/>
            <person name="Roux C."/>
            <person name="Martin F.M."/>
        </authorList>
    </citation>
    <scope>NUCLEOTIDE SEQUENCE [LARGE SCALE GENOMIC DNA]</scope>
    <source>
        <strain evidence="9 10">DAOM 194757</strain>
    </source>
</reference>
<comment type="caution">
    <text evidence="9">The sequence shown here is derived from an EMBL/GenBank/DDBJ whole genome shotgun (WGS) entry which is preliminary data.</text>
</comment>
<feature type="compositionally biased region" description="Basic residues" evidence="7">
    <location>
        <begin position="124"/>
        <end position="147"/>
    </location>
</feature>
<dbReference type="AlphaFoldDB" id="A0A397VCW4"/>
<feature type="region of interest" description="Disordered" evidence="7">
    <location>
        <begin position="326"/>
        <end position="349"/>
    </location>
</feature>